<gene>
    <name evidence="1" type="ORF">EOD43_21975</name>
</gene>
<name>A0A437LVM9_9SPHN</name>
<organism evidence="1 2">
    <name type="scientific">Sphingomonas crocodyli</name>
    <dbReference type="NCBI Taxonomy" id="1979270"/>
    <lineage>
        <taxon>Bacteria</taxon>
        <taxon>Pseudomonadati</taxon>
        <taxon>Pseudomonadota</taxon>
        <taxon>Alphaproteobacteria</taxon>
        <taxon>Sphingomonadales</taxon>
        <taxon>Sphingomonadaceae</taxon>
        <taxon>Sphingomonas</taxon>
    </lineage>
</organism>
<dbReference type="AlphaFoldDB" id="A0A437LVM9"/>
<dbReference type="EMBL" id="SACN01000005">
    <property type="protein sequence ID" value="RVT89434.1"/>
    <property type="molecule type" value="Genomic_DNA"/>
</dbReference>
<evidence type="ECO:0000313" key="2">
    <source>
        <dbReference type="Proteomes" id="UP000282971"/>
    </source>
</evidence>
<proteinExistence type="predicted"/>
<protein>
    <submittedName>
        <fullName evidence="1">Uncharacterized protein</fullName>
    </submittedName>
</protein>
<keyword evidence="2" id="KW-1185">Reference proteome</keyword>
<reference evidence="1 2" key="1">
    <citation type="submission" date="2019-01" db="EMBL/GenBank/DDBJ databases">
        <authorList>
            <person name="Chen W.-M."/>
        </authorList>
    </citation>
    <scope>NUCLEOTIDE SEQUENCE [LARGE SCALE GENOMIC DNA]</scope>
    <source>
        <strain evidence="1 2">CCP-7</strain>
    </source>
</reference>
<accession>A0A437LVM9</accession>
<evidence type="ECO:0000313" key="1">
    <source>
        <dbReference type="EMBL" id="RVT89434.1"/>
    </source>
</evidence>
<sequence length="79" mass="8585">MMIAEAVTLDSIASRLAAKAGLDWGSLADHPGYLKAIWRERALGTVRAEAPDATIQRIGLDRRTGRIGPMIINLKRMVG</sequence>
<dbReference type="Proteomes" id="UP000282971">
    <property type="component" value="Unassembled WGS sequence"/>
</dbReference>
<comment type="caution">
    <text evidence="1">The sequence shown here is derived from an EMBL/GenBank/DDBJ whole genome shotgun (WGS) entry which is preliminary data.</text>
</comment>